<organism evidence="1 2">
    <name type="scientific">Lactobacillus gasseri 224-1</name>
    <dbReference type="NCBI Taxonomy" id="679196"/>
    <lineage>
        <taxon>Bacteria</taxon>
        <taxon>Bacillati</taxon>
        <taxon>Bacillota</taxon>
        <taxon>Bacilli</taxon>
        <taxon>Lactobacillales</taxon>
        <taxon>Lactobacillaceae</taxon>
        <taxon>Lactobacillus</taxon>
    </lineage>
</organism>
<dbReference type="EMBL" id="ADFT01000034">
    <property type="protein sequence ID" value="EFB62098.1"/>
    <property type="molecule type" value="Genomic_DNA"/>
</dbReference>
<dbReference type="AlphaFoldDB" id="D1YK59"/>
<gene>
    <name evidence="1" type="primary">rplJ</name>
    <name evidence="1" type="ORF">HMPREF9209_2037</name>
</gene>
<evidence type="ECO:0000313" key="2">
    <source>
        <dbReference type="Proteomes" id="UP000003684"/>
    </source>
</evidence>
<sequence>MSFWHGVFISADRIYLKVNLEVNSLSKAIIAKKKSLLMTLQQNLRKLKLS</sequence>
<comment type="caution">
    <text evidence="1">The sequence shown here is derived from an EMBL/GenBank/DDBJ whole genome shotgun (WGS) entry which is preliminary data.</text>
</comment>
<evidence type="ECO:0000313" key="1">
    <source>
        <dbReference type="EMBL" id="EFB62098.1"/>
    </source>
</evidence>
<name>D1YK59_LACGS</name>
<keyword evidence="1" id="KW-0689">Ribosomal protein</keyword>
<dbReference type="Proteomes" id="UP000003684">
    <property type="component" value="Unassembled WGS sequence"/>
</dbReference>
<keyword evidence="1" id="KW-0687">Ribonucleoprotein</keyword>
<dbReference type="GO" id="GO:0005840">
    <property type="term" value="C:ribosome"/>
    <property type="evidence" value="ECO:0007669"/>
    <property type="project" value="UniProtKB-KW"/>
</dbReference>
<protein>
    <submittedName>
        <fullName evidence="1">50S ribosomal protein L10</fullName>
    </submittedName>
</protein>
<proteinExistence type="predicted"/>
<reference evidence="1 2" key="1">
    <citation type="submission" date="2009-12" db="EMBL/GenBank/DDBJ databases">
        <title>Genome Sequence of Lactobacillus gasseri 224-1.</title>
        <authorList>
            <person name="Durkin A.S."/>
            <person name="Madupu R."/>
            <person name="Torralba M."/>
            <person name="Methe B."/>
            <person name="Sutton G."/>
            <person name="Strausberg R.L."/>
            <person name="Nelson K.E."/>
        </authorList>
    </citation>
    <scope>NUCLEOTIDE SEQUENCE [LARGE SCALE GENOMIC DNA]</scope>
    <source>
        <strain evidence="1 2">224-1</strain>
    </source>
</reference>
<accession>D1YK59</accession>